<dbReference type="CDD" id="cd16146">
    <property type="entry name" value="ARS_like"/>
    <property type="match status" value="1"/>
</dbReference>
<gene>
    <name evidence="4" type="ORF">SAMN05421747_11323</name>
</gene>
<dbReference type="GO" id="GO:0004065">
    <property type="term" value="F:arylsulfatase activity"/>
    <property type="evidence" value="ECO:0007669"/>
    <property type="project" value="TreeGrafter"/>
</dbReference>
<keyword evidence="2" id="KW-0378">Hydrolase</keyword>
<evidence type="ECO:0000259" key="3">
    <source>
        <dbReference type="Pfam" id="PF00884"/>
    </source>
</evidence>
<name>A0A1I1K0C7_9SPHI</name>
<accession>A0A1I1K0C7</accession>
<keyword evidence="5" id="KW-1185">Reference proteome</keyword>
<dbReference type="Gene3D" id="3.30.1120.10">
    <property type="match status" value="1"/>
</dbReference>
<evidence type="ECO:0000313" key="5">
    <source>
        <dbReference type="Proteomes" id="UP000199577"/>
    </source>
</evidence>
<dbReference type="Pfam" id="PF00884">
    <property type="entry name" value="Sulfatase"/>
    <property type="match status" value="1"/>
</dbReference>
<dbReference type="PANTHER" id="PTHR42693">
    <property type="entry name" value="ARYLSULFATASE FAMILY MEMBER"/>
    <property type="match status" value="1"/>
</dbReference>
<feature type="domain" description="Sulfatase N-terminal" evidence="3">
    <location>
        <begin position="20"/>
        <end position="341"/>
    </location>
</feature>
<organism evidence="4 5">
    <name type="scientific">Parapedobacter composti</name>
    <dbReference type="NCBI Taxonomy" id="623281"/>
    <lineage>
        <taxon>Bacteria</taxon>
        <taxon>Pseudomonadati</taxon>
        <taxon>Bacteroidota</taxon>
        <taxon>Sphingobacteriia</taxon>
        <taxon>Sphingobacteriales</taxon>
        <taxon>Sphingobacteriaceae</taxon>
        <taxon>Parapedobacter</taxon>
    </lineage>
</organism>
<dbReference type="EMBL" id="FOLL01000013">
    <property type="protein sequence ID" value="SFC51443.1"/>
    <property type="molecule type" value="Genomic_DNA"/>
</dbReference>
<proteinExistence type="inferred from homology"/>
<dbReference type="AlphaFoldDB" id="A0A1I1K0C7"/>
<comment type="similarity">
    <text evidence="1">Belongs to the sulfatase family.</text>
</comment>
<protein>
    <submittedName>
        <fullName evidence="4">Arylsulfatase A</fullName>
    </submittedName>
</protein>
<dbReference type="PANTHER" id="PTHR42693:SF53">
    <property type="entry name" value="ENDO-4-O-SULFATASE"/>
    <property type="match status" value="1"/>
</dbReference>
<reference evidence="5" key="1">
    <citation type="submission" date="2016-10" db="EMBL/GenBank/DDBJ databases">
        <authorList>
            <person name="Varghese N."/>
            <person name="Submissions S."/>
        </authorList>
    </citation>
    <scope>NUCLEOTIDE SEQUENCE [LARGE SCALE GENOMIC DNA]</scope>
    <source>
        <strain evidence="5">DSM 22900</strain>
    </source>
</reference>
<dbReference type="InterPro" id="IPR050738">
    <property type="entry name" value="Sulfatase"/>
</dbReference>
<dbReference type="InterPro" id="IPR017850">
    <property type="entry name" value="Alkaline_phosphatase_core_sf"/>
</dbReference>
<evidence type="ECO:0000256" key="2">
    <source>
        <dbReference type="ARBA" id="ARBA00022801"/>
    </source>
</evidence>
<dbReference type="RefSeq" id="WP_170845732.1">
    <property type="nucleotide sequence ID" value="NZ_FOLL01000013.1"/>
</dbReference>
<dbReference type="STRING" id="623281.SAMN05421747_11323"/>
<evidence type="ECO:0000256" key="1">
    <source>
        <dbReference type="ARBA" id="ARBA00008779"/>
    </source>
</evidence>
<sequence>MLCGVLLGMAITSSSAQQRPNIVLVMADDVGYGDIGRLGSPIIQTPHLDRLHDESIRLTNYHTGTTCSPTRAGLLTGQHYNKIGVWHTIMGRSLLRPDIMTLPEILVRNGYHTAIFGKWHLGDNRPMRPQDRGFQYTLIHGGGGIGQTPDYWGNTYFDDTYCRNGVAERFIGYCTDIWFDEALQYMENHVKSGGHQPFFCYLPLNAAHKPHRAPSRYIDKYKDQADAVDPIYNAMVDNIDENMGRLMDKLSEWGISDNTILIFTSDNGTSNGGGVRVDRHGFVTHGYNAGMRGVKGQPYEGGHRLPFFIRYPDAVWSTGKNVNQLSSCLDVLPTLLALCGIRDTLKGLDGENLVPYLEGKPADPGKIYIADTQRGRYLQKYKAYCVMKGDWRLVNGELFNLADDPEQRRNVAMRYPDTAVMLKQEYERWWSEVEAENTRYPFVRIPISPVAQTPINCMDLFPDDESYPAWSQELIRREKNSASGVWKLSIPEGGRYKIIVRQFPLEAADNEQPEFDEAGQSFIQLNGSPPVIRSGLRLKTASYEVELTKGDLDFRAGFIDPRGEKVAAQYVYFQKQ</sequence>
<evidence type="ECO:0000313" key="4">
    <source>
        <dbReference type="EMBL" id="SFC51443.1"/>
    </source>
</evidence>
<dbReference type="Proteomes" id="UP000199577">
    <property type="component" value="Unassembled WGS sequence"/>
</dbReference>
<dbReference type="InterPro" id="IPR000917">
    <property type="entry name" value="Sulfatase_N"/>
</dbReference>
<dbReference type="Gene3D" id="3.40.720.10">
    <property type="entry name" value="Alkaline Phosphatase, subunit A"/>
    <property type="match status" value="1"/>
</dbReference>
<dbReference type="SUPFAM" id="SSF53649">
    <property type="entry name" value="Alkaline phosphatase-like"/>
    <property type="match status" value="1"/>
</dbReference>